<feature type="region of interest" description="Disordered" evidence="1">
    <location>
        <begin position="1"/>
        <end position="38"/>
    </location>
</feature>
<evidence type="ECO:0000313" key="3">
    <source>
        <dbReference type="Proteomes" id="UP000265520"/>
    </source>
</evidence>
<protein>
    <submittedName>
        <fullName evidence="2">Protein DA1-related 2-like</fullName>
    </submittedName>
</protein>
<proteinExistence type="predicted"/>
<keyword evidence="3" id="KW-1185">Reference proteome</keyword>
<evidence type="ECO:0000256" key="1">
    <source>
        <dbReference type="SAM" id="MobiDB-lite"/>
    </source>
</evidence>
<sequence>MKWLSKLFKGGSNRGRSGRHHHDPSEESLSWRAPSRAL</sequence>
<dbReference type="Proteomes" id="UP000265520">
    <property type="component" value="Unassembled WGS sequence"/>
</dbReference>
<evidence type="ECO:0000313" key="2">
    <source>
        <dbReference type="EMBL" id="MCI50261.1"/>
    </source>
</evidence>
<name>A0A392SN07_9FABA</name>
<accession>A0A392SN07</accession>
<dbReference type="AlphaFoldDB" id="A0A392SN07"/>
<dbReference type="EMBL" id="LXQA010413830">
    <property type="protein sequence ID" value="MCI50261.1"/>
    <property type="molecule type" value="Genomic_DNA"/>
</dbReference>
<organism evidence="2 3">
    <name type="scientific">Trifolium medium</name>
    <dbReference type="NCBI Taxonomy" id="97028"/>
    <lineage>
        <taxon>Eukaryota</taxon>
        <taxon>Viridiplantae</taxon>
        <taxon>Streptophyta</taxon>
        <taxon>Embryophyta</taxon>
        <taxon>Tracheophyta</taxon>
        <taxon>Spermatophyta</taxon>
        <taxon>Magnoliopsida</taxon>
        <taxon>eudicotyledons</taxon>
        <taxon>Gunneridae</taxon>
        <taxon>Pentapetalae</taxon>
        <taxon>rosids</taxon>
        <taxon>fabids</taxon>
        <taxon>Fabales</taxon>
        <taxon>Fabaceae</taxon>
        <taxon>Papilionoideae</taxon>
        <taxon>50 kb inversion clade</taxon>
        <taxon>NPAAA clade</taxon>
        <taxon>Hologalegina</taxon>
        <taxon>IRL clade</taxon>
        <taxon>Trifolieae</taxon>
        <taxon>Trifolium</taxon>
    </lineage>
</organism>
<comment type="caution">
    <text evidence="2">The sequence shown here is derived from an EMBL/GenBank/DDBJ whole genome shotgun (WGS) entry which is preliminary data.</text>
</comment>
<feature type="non-terminal residue" evidence="2">
    <location>
        <position position="38"/>
    </location>
</feature>
<reference evidence="2 3" key="1">
    <citation type="journal article" date="2018" name="Front. Plant Sci.">
        <title>Red Clover (Trifolium pratense) and Zigzag Clover (T. medium) - A Picture of Genomic Similarities and Differences.</title>
        <authorList>
            <person name="Dluhosova J."/>
            <person name="Istvanek J."/>
            <person name="Nedelnik J."/>
            <person name="Repkova J."/>
        </authorList>
    </citation>
    <scope>NUCLEOTIDE SEQUENCE [LARGE SCALE GENOMIC DNA]</scope>
    <source>
        <strain evidence="3">cv. 10/8</strain>
        <tissue evidence="2">Leaf</tissue>
    </source>
</reference>